<feature type="domain" description="DUF427" evidence="1">
    <location>
        <begin position="30"/>
        <end position="121"/>
    </location>
</feature>
<reference evidence="2" key="1">
    <citation type="submission" date="2021-03" db="EMBL/GenBank/DDBJ databases">
        <authorList>
            <person name="Peeters C."/>
        </authorList>
    </citation>
    <scope>NUCLEOTIDE SEQUENCE</scope>
    <source>
        <strain evidence="2">LMG 31506</strain>
    </source>
</reference>
<dbReference type="EMBL" id="CAJPUY010000019">
    <property type="protein sequence ID" value="CAG2153198.1"/>
    <property type="molecule type" value="Genomic_DNA"/>
</dbReference>
<dbReference type="Pfam" id="PF04248">
    <property type="entry name" value="NTP_transf_9"/>
    <property type="match status" value="1"/>
</dbReference>
<dbReference type="RefSeq" id="WP_211949649.1">
    <property type="nucleotide sequence ID" value="NZ_CAJPUY010000019.1"/>
</dbReference>
<keyword evidence="3" id="KW-1185">Reference proteome</keyword>
<dbReference type="PANTHER" id="PTHR34310">
    <property type="entry name" value="DUF427 DOMAIN PROTEIN (AFU_ORTHOLOGUE AFUA_3G02220)"/>
    <property type="match status" value="1"/>
</dbReference>
<sequence>MVRSTADAARPVKIPGKDHPITIERNPSRVVVTVAGKVVADSRNALTLREAGYPAVIYVPREDAEMSLLERTAHATYCPYKGDCAYFSIAAGGERSVNAVWTYESPYEAVAPIRNHLAFYRDRVDTIEELPPEGLDRG</sequence>
<dbReference type="PANTHER" id="PTHR34310:SF9">
    <property type="entry name" value="BLR5716 PROTEIN"/>
    <property type="match status" value="1"/>
</dbReference>
<proteinExistence type="predicted"/>
<gene>
    <name evidence="2" type="ORF">LMG31506_04766</name>
</gene>
<organism evidence="2 3">
    <name type="scientific">Cupriavidus yeoncheonensis</name>
    <dbReference type="NCBI Taxonomy" id="1462994"/>
    <lineage>
        <taxon>Bacteria</taxon>
        <taxon>Pseudomonadati</taxon>
        <taxon>Pseudomonadota</taxon>
        <taxon>Betaproteobacteria</taxon>
        <taxon>Burkholderiales</taxon>
        <taxon>Burkholderiaceae</taxon>
        <taxon>Cupriavidus</taxon>
    </lineage>
</organism>
<dbReference type="AlphaFoldDB" id="A0A916IXZ7"/>
<comment type="caution">
    <text evidence="2">The sequence shown here is derived from an EMBL/GenBank/DDBJ whole genome shotgun (WGS) entry which is preliminary data.</text>
</comment>
<name>A0A916IXZ7_9BURK</name>
<dbReference type="InterPro" id="IPR007361">
    <property type="entry name" value="DUF427"/>
</dbReference>
<protein>
    <recommendedName>
        <fullName evidence="1">DUF427 domain-containing protein</fullName>
    </recommendedName>
</protein>
<evidence type="ECO:0000313" key="2">
    <source>
        <dbReference type="EMBL" id="CAG2153198.1"/>
    </source>
</evidence>
<accession>A0A916IXZ7</accession>
<dbReference type="InterPro" id="IPR038694">
    <property type="entry name" value="DUF427_sf"/>
</dbReference>
<evidence type="ECO:0000313" key="3">
    <source>
        <dbReference type="Proteomes" id="UP000672934"/>
    </source>
</evidence>
<dbReference type="Proteomes" id="UP000672934">
    <property type="component" value="Unassembled WGS sequence"/>
</dbReference>
<evidence type="ECO:0000259" key="1">
    <source>
        <dbReference type="Pfam" id="PF04248"/>
    </source>
</evidence>
<dbReference type="Gene3D" id="2.170.150.40">
    <property type="entry name" value="Domain of unknown function (DUF427)"/>
    <property type="match status" value="1"/>
</dbReference>